<reference evidence="21 22" key="3">
    <citation type="submission" date="2014-12" db="EMBL/GenBank/DDBJ databases">
        <authorList>
            <person name="Jaenicke S."/>
        </authorList>
    </citation>
    <scope>NUCLEOTIDE SEQUENCE [LARGE SCALE GENOMIC DNA]</scope>
</reference>
<evidence type="ECO:0000256" key="12">
    <source>
        <dbReference type="ARBA" id="ARBA00023209"/>
    </source>
</evidence>
<evidence type="ECO:0000313" key="18">
    <source>
        <dbReference type="EMBL" id="CRF42533.1"/>
    </source>
</evidence>
<evidence type="ECO:0000256" key="3">
    <source>
        <dbReference type="ARBA" id="ARBA00010441"/>
    </source>
</evidence>
<evidence type="ECO:0000313" key="17">
    <source>
        <dbReference type="EMBL" id="CRF40404.1"/>
    </source>
</evidence>
<dbReference type="GO" id="GO:0008654">
    <property type="term" value="P:phospholipid biosynthetic process"/>
    <property type="evidence" value="ECO:0007669"/>
    <property type="project" value="UniProtKB-KW"/>
</dbReference>
<protein>
    <recommendedName>
        <fullName evidence="5">CDP-diacylglycerol--serine O-phosphatidyltransferase</fullName>
        <ecNumber evidence="4">2.7.8.8</ecNumber>
    </recommendedName>
    <alternativeName>
        <fullName evidence="14">Phosphatidylserine synthase</fullName>
    </alternativeName>
</protein>
<feature type="transmembrane region" description="Helical" evidence="16">
    <location>
        <begin position="148"/>
        <end position="170"/>
    </location>
</feature>
<evidence type="ECO:0000313" key="22">
    <source>
        <dbReference type="Proteomes" id="UP000045175"/>
    </source>
</evidence>
<evidence type="ECO:0000256" key="2">
    <source>
        <dbReference type="ARBA" id="ARBA00004127"/>
    </source>
</evidence>
<keyword evidence="13" id="KW-1208">Phospholipid metabolism</keyword>
<dbReference type="NCBIfam" id="TIGR00473">
    <property type="entry name" value="pssA"/>
    <property type="match status" value="1"/>
</dbReference>
<evidence type="ECO:0000256" key="7">
    <source>
        <dbReference type="ARBA" id="ARBA00022679"/>
    </source>
</evidence>
<dbReference type="Gene3D" id="1.20.120.1760">
    <property type="match status" value="1"/>
</dbReference>
<feature type="transmembrane region" description="Helical" evidence="16">
    <location>
        <begin position="92"/>
        <end position="110"/>
    </location>
</feature>
<accession>A0A0K2XAE1</accession>
<name>A0A0K2XAE1_9HELI</name>
<keyword evidence="7 15" id="KW-0808">Transferase</keyword>
<evidence type="ECO:0000313" key="19">
    <source>
        <dbReference type="EMBL" id="CRF44519.1"/>
    </source>
</evidence>
<evidence type="ECO:0000256" key="15">
    <source>
        <dbReference type="RuleBase" id="RU003750"/>
    </source>
</evidence>
<dbReference type="InterPro" id="IPR048254">
    <property type="entry name" value="CDP_ALCOHOL_P_TRANSF_CS"/>
</dbReference>
<dbReference type="InterPro" id="IPR000462">
    <property type="entry name" value="CDP-OH_P_trans"/>
</dbReference>
<evidence type="ECO:0000256" key="9">
    <source>
        <dbReference type="ARBA" id="ARBA00022989"/>
    </source>
</evidence>
<evidence type="ECO:0000256" key="6">
    <source>
        <dbReference type="ARBA" id="ARBA00022516"/>
    </source>
</evidence>
<organism evidence="18 22">
    <name type="scientific">Helicobacter ailurogastricus</name>
    <dbReference type="NCBI Taxonomy" id="1578720"/>
    <lineage>
        <taxon>Bacteria</taxon>
        <taxon>Pseudomonadati</taxon>
        <taxon>Campylobacterota</taxon>
        <taxon>Epsilonproteobacteria</taxon>
        <taxon>Campylobacterales</taxon>
        <taxon>Helicobacteraceae</taxon>
        <taxon>Helicobacter</taxon>
    </lineage>
</organism>
<proteinExistence type="inferred from homology"/>
<feature type="transmembrane region" description="Helical" evidence="16">
    <location>
        <begin position="68"/>
        <end position="86"/>
    </location>
</feature>
<keyword evidence="20" id="KW-1185">Reference proteome</keyword>
<dbReference type="GO" id="GO:0012505">
    <property type="term" value="C:endomembrane system"/>
    <property type="evidence" value="ECO:0007669"/>
    <property type="project" value="UniProtKB-SubCell"/>
</dbReference>
<dbReference type="AlphaFoldDB" id="A0A0K2XAE1"/>
<keyword evidence="9 16" id="KW-1133">Transmembrane helix</keyword>
<evidence type="ECO:0000256" key="13">
    <source>
        <dbReference type="ARBA" id="ARBA00023264"/>
    </source>
</evidence>
<keyword evidence="12" id="KW-0594">Phospholipid biosynthesis</keyword>
<evidence type="ECO:0000256" key="14">
    <source>
        <dbReference type="ARBA" id="ARBA00032361"/>
    </source>
</evidence>
<dbReference type="PROSITE" id="PS00379">
    <property type="entry name" value="CDP_ALCOHOL_P_TRANSF"/>
    <property type="match status" value="1"/>
</dbReference>
<evidence type="ECO:0000256" key="8">
    <source>
        <dbReference type="ARBA" id="ARBA00022692"/>
    </source>
</evidence>
<evidence type="ECO:0000256" key="16">
    <source>
        <dbReference type="SAM" id="Phobius"/>
    </source>
</evidence>
<keyword evidence="6" id="KW-0444">Lipid biosynthesis</keyword>
<feature type="transmembrane region" description="Helical" evidence="16">
    <location>
        <begin position="182"/>
        <end position="199"/>
    </location>
</feature>
<evidence type="ECO:0000256" key="4">
    <source>
        <dbReference type="ARBA" id="ARBA00013174"/>
    </source>
</evidence>
<feature type="transmembrane region" description="Helical" evidence="16">
    <location>
        <begin position="7"/>
        <end position="25"/>
    </location>
</feature>
<dbReference type="STRING" id="1578720.HAL011_01600"/>
<dbReference type="GO" id="GO:0016020">
    <property type="term" value="C:membrane"/>
    <property type="evidence" value="ECO:0007669"/>
    <property type="project" value="InterPro"/>
</dbReference>
<dbReference type="PANTHER" id="PTHR14269:SF61">
    <property type="entry name" value="CDP-DIACYLGLYCEROL--SERINE O-PHOSPHATIDYLTRANSFERASE"/>
    <property type="match status" value="1"/>
</dbReference>
<comment type="similarity">
    <text evidence="3 15">Belongs to the CDP-alcohol phosphatidyltransferase class-I family.</text>
</comment>
<evidence type="ECO:0000256" key="1">
    <source>
        <dbReference type="ARBA" id="ARBA00000287"/>
    </source>
</evidence>
<dbReference type="Pfam" id="PF01066">
    <property type="entry name" value="CDP-OH_P_transf"/>
    <property type="match status" value="1"/>
</dbReference>
<dbReference type="GO" id="GO:0003882">
    <property type="term" value="F:CDP-diacylglycerol-serine O-phosphatidyltransferase activity"/>
    <property type="evidence" value="ECO:0007669"/>
    <property type="project" value="UniProtKB-EC"/>
</dbReference>
<keyword evidence="11 16" id="KW-0472">Membrane</keyword>
<gene>
    <name evidence="17" type="ORF">HAL011_01600</name>
    <name evidence="18" type="ORF">HAL013_07230</name>
    <name evidence="19" type="ORF">HAL09_11080</name>
</gene>
<dbReference type="EC" id="2.7.8.8" evidence="4"/>
<evidence type="ECO:0000256" key="11">
    <source>
        <dbReference type="ARBA" id="ARBA00023136"/>
    </source>
</evidence>
<feature type="transmembrane region" description="Helical" evidence="16">
    <location>
        <begin position="122"/>
        <end position="142"/>
    </location>
</feature>
<dbReference type="Proteomes" id="UP000045175">
    <property type="component" value="Unassembled WGS sequence"/>
</dbReference>
<dbReference type="PANTHER" id="PTHR14269">
    <property type="entry name" value="CDP-DIACYLGLYCEROL--GLYCEROL-3-PHOSPHATE 3-PHOSPHATIDYLTRANSFERASE-RELATED"/>
    <property type="match status" value="1"/>
</dbReference>
<keyword evidence="10" id="KW-0443">Lipid metabolism</keyword>
<feature type="transmembrane region" description="Helical" evidence="16">
    <location>
        <begin position="31"/>
        <end position="47"/>
    </location>
</feature>
<dbReference type="Proteomes" id="UP000038622">
    <property type="component" value="Unassembled WGS sequence"/>
</dbReference>
<evidence type="ECO:0000256" key="5">
    <source>
        <dbReference type="ARBA" id="ARBA00017171"/>
    </source>
</evidence>
<reference evidence="20" key="2">
    <citation type="submission" date="2014-12" db="EMBL/GenBank/DDBJ databases">
        <authorList>
            <person name="Smet A."/>
        </authorList>
    </citation>
    <scope>NUCLEOTIDE SEQUENCE [LARGE SCALE GENOMIC DNA]</scope>
</reference>
<reference evidence="18" key="1">
    <citation type="submission" date="2014-12" db="EMBL/GenBank/DDBJ databases">
        <title>Whole genome sequences of four Staphylococcus schleiferi canine isolates.</title>
        <authorList>
            <person name="Misic A.M."/>
            <person name="Cain C."/>
            <person name="Morris D.O."/>
            <person name="Rankin S."/>
            <person name="Beiting D."/>
        </authorList>
    </citation>
    <scope>NUCLEOTIDE SEQUENCE</scope>
    <source>
        <strain evidence="17">ASB11</strain>
        <strain evidence="18">ASB13</strain>
        <strain evidence="19">ASB9</strain>
    </source>
</reference>
<dbReference type="InterPro" id="IPR050324">
    <property type="entry name" value="CDP-alcohol_PTase-I"/>
</dbReference>
<dbReference type="RefSeq" id="WP_053941152.1">
    <property type="nucleotide sequence ID" value="NZ_CDMH01000035.1"/>
</dbReference>
<dbReference type="OrthoDB" id="9777147at2"/>
<evidence type="ECO:0000256" key="10">
    <source>
        <dbReference type="ARBA" id="ARBA00023098"/>
    </source>
</evidence>
<evidence type="ECO:0000313" key="20">
    <source>
        <dbReference type="Proteomes" id="UP000038622"/>
    </source>
</evidence>
<dbReference type="InterPro" id="IPR004533">
    <property type="entry name" value="CDP-diaglyc--ser_O-PTrfase"/>
</dbReference>
<dbReference type="InterPro" id="IPR043130">
    <property type="entry name" value="CDP-OH_PTrfase_TM_dom"/>
</dbReference>
<dbReference type="EMBL" id="CDML01000005">
    <property type="protein sequence ID" value="CRF40404.1"/>
    <property type="molecule type" value="Genomic_DNA"/>
</dbReference>
<keyword evidence="8 16" id="KW-0812">Transmembrane</keyword>
<evidence type="ECO:0000313" key="21">
    <source>
        <dbReference type="Proteomes" id="UP000041394"/>
    </source>
</evidence>
<comment type="catalytic activity">
    <reaction evidence="1">
        <text>a CDP-1,2-diacyl-sn-glycerol + L-serine = a 1,2-diacyl-sn-glycero-3-phospho-L-serine + CMP + H(+)</text>
        <dbReference type="Rhea" id="RHEA:16913"/>
        <dbReference type="ChEBI" id="CHEBI:15378"/>
        <dbReference type="ChEBI" id="CHEBI:33384"/>
        <dbReference type="ChEBI" id="CHEBI:57262"/>
        <dbReference type="ChEBI" id="CHEBI:58332"/>
        <dbReference type="ChEBI" id="CHEBI:60377"/>
        <dbReference type="EC" id="2.7.8.8"/>
    </reaction>
</comment>
<dbReference type="EMBL" id="CDMH01000035">
    <property type="protein sequence ID" value="CRF42533.1"/>
    <property type="molecule type" value="Genomic_DNA"/>
</dbReference>
<dbReference type="EMBL" id="CDMN01000043">
    <property type="protein sequence ID" value="CRF44519.1"/>
    <property type="molecule type" value="Genomic_DNA"/>
</dbReference>
<feature type="transmembrane region" description="Helical" evidence="16">
    <location>
        <begin position="205"/>
        <end position="229"/>
    </location>
</feature>
<comment type="subcellular location">
    <subcellularLocation>
        <location evidence="2">Endomembrane system</location>
        <topology evidence="2">Multi-pass membrane protein</topology>
    </subcellularLocation>
</comment>
<sequence>MKPLYLFPNLFTASSIFLGVMAMLHASHGEFIVACWMVVGSLVLDGLDGRIARLTNTTSKFGLEFDSLADVVAFGVAPSLIAYFYVGHFYGRWGMAACALFVIFGAIRLARFNVTTQTTDPYSFIGIPIPSAAVLVVLVVLIDTKYGILRAGWGKFFLAYTVFLGVLMVSNIRYPNFKKVQWNLKLFVLLLLLLLLLFVRPLEVLGAFMFGYLFYGLVRWVFLMARIVFKHK</sequence>
<dbReference type="Proteomes" id="UP000041394">
    <property type="component" value="Unassembled WGS sequence"/>
</dbReference>